<dbReference type="PROSITE" id="PS51257">
    <property type="entry name" value="PROKAR_LIPOPROTEIN"/>
    <property type="match status" value="1"/>
</dbReference>
<evidence type="ECO:0000313" key="2">
    <source>
        <dbReference type="EMBL" id="SVE18220.1"/>
    </source>
</evidence>
<name>A0A383BEK7_9ZZZZ</name>
<feature type="coiled-coil region" evidence="1">
    <location>
        <begin position="24"/>
        <end position="81"/>
    </location>
</feature>
<proteinExistence type="predicted"/>
<accession>A0A383BEK7</accession>
<feature type="coiled-coil region" evidence="1">
    <location>
        <begin position="123"/>
        <end position="157"/>
    </location>
</feature>
<protein>
    <submittedName>
        <fullName evidence="2">Uncharacterized protein</fullName>
    </submittedName>
</protein>
<evidence type="ECO:0000256" key="1">
    <source>
        <dbReference type="SAM" id="Coils"/>
    </source>
</evidence>
<dbReference type="AlphaFoldDB" id="A0A383BEK7"/>
<reference evidence="2" key="1">
    <citation type="submission" date="2018-05" db="EMBL/GenBank/DDBJ databases">
        <authorList>
            <person name="Lanie J.A."/>
            <person name="Ng W.-L."/>
            <person name="Kazmierczak K.M."/>
            <person name="Andrzejewski T.M."/>
            <person name="Davidsen T.M."/>
            <person name="Wayne K.J."/>
            <person name="Tettelin H."/>
            <person name="Glass J.I."/>
            <person name="Rusch D."/>
            <person name="Podicherti R."/>
            <person name="Tsui H.-C.T."/>
            <person name="Winkler M.E."/>
        </authorList>
    </citation>
    <scope>NUCLEOTIDE SEQUENCE</scope>
</reference>
<dbReference type="EMBL" id="UINC01199678">
    <property type="protein sequence ID" value="SVE18220.1"/>
    <property type="molecule type" value="Genomic_DNA"/>
</dbReference>
<keyword evidence="1" id="KW-0175">Coiled coil</keyword>
<organism evidence="2">
    <name type="scientific">marine metagenome</name>
    <dbReference type="NCBI Taxonomy" id="408172"/>
    <lineage>
        <taxon>unclassified sequences</taxon>
        <taxon>metagenomes</taxon>
        <taxon>ecological metagenomes</taxon>
    </lineage>
</organism>
<gene>
    <name evidence="2" type="ORF">METZ01_LOCUS471074</name>
</gene>
<sequence length="160" mass="17744">MRKSTLSYAFLAVLVGSCATSGDLEELGAELKKNQEALKQELQEKQDESEQKIETAINDLSSKSEQDLNQLRESLKQQESLLGERISTLDESQKQQLGMLRNEIMAGDEAVKTGLQEEMSSGIAALQTQLDNSRQNQEALSASLDALKLQLMELEKLQAE</sequence>
<feature type="non-terminal residue" evidence="2">
    <location>
        <position position="160"/>
    </location>
</feature>